<evidence type="ECO:0000313" key="1">
    <source>
        <dbReference type="EMBL" id="AGA30019.1"/>
    </source>
</evidence>
<dbReference type="KEGG" id="saci:Sinac_5902"/>
<dbReference type="HOGENOM" id="CLU_924074_0_0_0"/>
<dbReference type="EMBL" id="CP003364">
    <property type="protein sequence ID" value="AGA30019.1"/>
    <property type="molecule type" value="Genomic_DNA"/>
</dbReference>
<dbReference type="RefSeq" id="WP_015249113.1">
    <property type="nucleotide sequence ID" value="NC_019892.1"/>
</dbReference>
<gene>
    <name evidence="1" type="ordered locus">Sinac_5902</name>
</gene>
<organism evidence="1 2">
    <name type="scientific">Singulisphaera acidiphila (strain ATCC BAA-1392 / DSM 18658 / VKM B-2454 / MOB10)</name>
    <dbReference type="NCBI Taxonomy" id="886293"/>
    <lineage>
        <taxon>Bacteria</taxon>
        <taxon>Pseudomonadati</taxon>
        <taxon>Planctomycetota</taxon>
        <taxon>Planctomycetia</taxon>
        <taxon>Isosphaerales</taxon>
        <taxon>Isosphaeraceae</taxon>
        <taxon>Singulisphaera</taxon>
    </lineage>
</organism>
<keyword evidence="2" id="KW-1185">Reference proteome</keyword>
<name>L0DKV8_SINAD</name>
<sequence length="301" mass="32135">MAKKFPRFKAGEQFGLRGRNGELTLDKRAADLLNSAAEEMKRLGRVSVTPPLRWTETADGRKFACDFNPEIMVKLSGSGNPYSFVQQQYNPTTNTWSNMAGGRTGTSNCYESKGKSELAGKVVQIAWEPSAGDWRFQWVGFGCVGDSTHICVCGCPTPYPTAASIGDDQGMHALTGNTITKAWTSGVLSIPTQTYSNPLGSCVLASSPLWHWDYSYTLSPICGTGKWRLRLSYGVASCQDTPGGSFADHPGATGLAGVAQRNVDVLIDIDCSNTSLLAFAIPTRLNGLTVPGGGGTLTVAF</sequence>
<reference evidence="1 2" key="1">
    <citation type="submission" date="2012-02" db="EMBL/GenBank/DDBJ databases">
        <title>Complete sequence of chromosome of Singulisphaera acidiphila DSM 18658.</title>
        <authorList>
            <consortium name="US DOE Joint Genome Institute (JGI-PGF)"/>
            <person name="Lucas S."/>
            <person name="Copeland A."/>
            <person name="Lapidus A."/>
            <person name="Glavina del Rio T."/>
            <person name="Dalin E."/>
            <person name="Tice H."/>
            <person name="Bruce D."/>
            <person name="Goodwin L."/>
            <person name="Pitluck S."/>
            <person name="Peters L."/>
            <person name="Ovchinnikova G."/>
            <person name="Chertkov O."/>
            <person name="Kyrpides N."/>
            <person name="Mavromatis K."/>
            <person name="Ivanova N."/>
            <person name="Brettin T."/>
            <person name="Detter J.C."/>
            <person name="Han C."/>
            <person name="Larimer F."/>
            <person name="Land M."/>
            <person name="Hauser L."/>
            <person name="Markowitz V."/>
            <person name="Cheng J.-F."/>
            <person name="Hugenholtz P."/>
            <person name="Woyke T."/>
            <person name="Wu D."/>
            <person name="Tindall B."/>
            <person name="Pomrenke H."/>
            <person name="Brambilla E."/>
            <person name="Klenk H.-P."/>
            <person name="Eisen J.A."/>
        </authorList>
    </citation>
    <scope>NUCLEOTIDE SEQUENCE [LARGE SCALE GENOMIC DNA]</scope>
    <source>
        <strain evidence="2">ATCC BAA-1392 / DSM 18658 / VKM B-2454 / MOB10</strain>
    </source>
</reference>
<dbReference type="OrthoDB" id="10019605at2"/>
<protein>
    <submittedName>
        <fullName evidence="1">Uncharacterized protein</fullName>
    </submittedName>
</protein>
<dbReference type="AlphaFoldDB" id="L0DKV8"/>
<accession>L0DKV8</accession>
<dbReference type="Proteomes" id="UP000010798">
    <property type="component" value="Chromosome"/>
</dbReference>
<proteinExistence type="predicted"/>
<evidence type="ECO:0000313" key="2">
    <source>
        <dbReference type="Proteomes" id="UP000010798"/>
    </source>
</evidence>